<accession>K1QXF4</accession>
<feature type="domain" description="VWA7 N-terminal" evidence="5">
    <location>
        <begin position="25"/>
        <end position="133"/>
    </location>
</feature>
<dbReference type="HOGENOM" id="CLU_1054643_0_0_1"/>
<dbReference type="Pfam" id="PF25107">
    <property type="entry name" value="VWA7_N"/>
    <property type="match status" value="1"/>
</dbReference>
<dbReference type="AlphaFoldDB" id="K1QXF4"/>
<dbReference type="PANTHER" id="PTHR14905:SF21">
    <property type="entry name" value="VWFA DOMAIN-CONTAINING PROTEIN"/>
    <property type="match status" value="1"/>
</dbReference>
<dbReference type="InterPro" id="IPR056861">
    <property type="entry name" value="HMCN1-like_VWA"/>
</dbReference>
<dbReference type="EMBL" id="JH816016">
    <property type="protein sequence ID" value="EKC26241.1"/>
    <property type="molecule type" value="Genomic_DNA"/>
</dbReference>
<sequence length="264" mass="28847">MFYTLNRCFIGFQSTCGISGESLPYKVSDHDKVTCTSCNYTKEAVQQYSCVDNMRSDGQLLTSGYTSYQNINKPIGQFPQNMGKCSHGGPYDNSKDIPAIGGINKETSSPELSPHFDLHQSAGEAAIQATYDFFVGNGTGLLSVLGIEKFKEVMGMSYKNPCYNCLAPGLSVVFVIDDTGSMSGEIMQATQHSIDIVNQAKLLGSNGPSNFILSTFNDPEGVATVADRSKTMMIKHRINLDQFVPSSDRKRSTKYAKLNDKCDT</sequence>
<keyword evidence="3" id="KW-0732">Signal</keyword>
<keyword evidence="2" id="KW-0964">Secreted</keyword>
<feature type="domain" description="Hemicentin-1-like von Willebrand factor A" evidence="4">
    <location>
        <begin position="171"/>
        <end position="234"/>
    </location>
</feature>
<evidence type="ECO:0000259" key="4">
    <source>
        <dbReference type="Pfam" id="PF25106"/>
    </source>
</evidence>
<dbReference type="InterPro" id="IPR052577">
    <property type="entry name" value="VWA7"/>
</dbReference>
<gene>
    <name evidence="6" type="ORF">CGI_10001763</name>
</gene>
<evidence type="ECO:0000256" key="1">
    <source>
        <dbReference type="ARBA" id="ARBA00004613"/>
    </source>
</evidence>
<evidence type="ECO:0000313" key="6">
    <source>
        <dbReference type="EMBL" id="EKC26241.1"/>
    </source>
</evidence>
<dbReference type="InParanoid" id="K1QXF4"/>
<dbReference type="Pfam" id="PF25106">
    <property type="entry name" value="VWA_4"/>
    <property type="match status" value="1"/>
</dbReference>
<name>K1QXF4_MAGGI</name>
<dbReference type="PANTHER" id="PTHR14905">
    <property type="entry name" value="NG37"/>
    <property type="match status" value="1"/>
</dbReference>
<reference evidence="6" key="1">
    <citation type="journal article" date="2012" name="Nature">
        <title>The oyster genome reveals stress adaptation and complexity of shell formation.</title>
        <authorList>
            <person name="Zhang G."/>
            <person name="Fang X."/>
            <person name="Guo X."/>
            <person name="Li L."/>
            <person name="Luo R."/>
            <person name="Xu F."/>
            <person name="Yang P."/>
            <person name="Zhang L."/>
            <person name="Wang X."/>
            <person name="Qi H."/>
            <person name="Xiong Z."/>
            <person name="Que H."/>
            <person name="Xie Y."/>
            <person name="Holland P.W."/>
            <person name="Paps J."/>
            <person name="Zhu Y."/>
            <person name="Wu F."/>
            <person name="Chen Y."/>
            <person name="Wang J."/>
            <person name="Peng C."/>
            <person name="Meng J."/>
            <person name="Yang L."/>
            <person name="Liu J."/>
            <person name="Wen B."/>
            <person name="Zhang N."/>
            <person name="Huang Z."/>
            <person name="Zhu Q."/>
            <person name="Feng Y."/>
            <person name="Mount A."/>
            <person name="Hedgecock D."/>
            <person name="Xu Z."/>
            <person name="Liu Y."/>
            <person name="Domazet-Loso T."/>
            <person name="Du Y."/>
            <person name="Sun X."/>
            <person name="Zhang S."/>
            <person name="Liu B."/>
            <person name="Cheng P."/>
            <person name="Jiang X."/>
            <person name="Li J."/>
            <person name="Fan D."/>
            <person name="Wang W."/>
            <person name="Fu W."/>
            <person name="Wang T."/>
            <person name="Wang B."/>
            <person name="Zhang J."/>
            <person name="Peng Z."/>
            <person name="Li Y."/>
            <person name="Li N."/>
            <person name="Wang J."/>
            <person name="Chen M."/>
            <person name="He Y."/>
            <person name="Tan F."/>
            <person name="Song X."/>
            <person name="Zheng Q."/>
            <person name="Huang R."/>
            <person name="Yang H."/>
            <person name="Du X."/>
            <person name="Chen L."/>
            <person name="Yang M."/>
            <person name="Gaffney P.M."/>
            <person name="Wang S."/>
            <person name="Luo L."/>
            <person name="She Z."/>
            <person name="Ming Y."/>
            <person name="Huang W."/>
            <person name="Zhang S."/>
            <person name="Huang B."/>
            <person name="Zhang Y."/>
            <person name="Qu T."/>
            <person name="Ni P."/>
            <person name="Miao G."/>
            <person name="Wang J."/>
            <person name="Wang Q."/>
            <person name="Steinberg C.E."/>
            <person name="Wang H."/>
            <person name="Li N."/>
            <person name="Qian L."/>
            <person name="Zhang G."/>
            <person name="Li Y."/>
            <person name="Yang H."/>
            <person name="Liu X."/>
            <person name="Wang J."/>
            <person name="Yin Y."/>
            <person name="Wang J."/>
        </authorList>
    </citation>
    <scope>NUCLEOTIDE SEQUENCE [LARGE SCALE GENOMIC DNA]</scope>
    <source>
        <strain evidence="6">05x7-T-G4-1.051#20</strain>
    </source>
</reference>
<evidence type="ECO:0000259" key="5">
    <source>
        <dbReference type="Pfam" id="PF25107"/>
    </source>
</evidence>
<comment type="subcellular location">
    <subcellularLocation>
        <location evidence="1">Secreted</location>
    </subcellularLocation>
</comment>
<proteinExistence type="predicted"/>
<evidence type="ECO:0000256" key="3">
    <source>
        <dbReference type="ARBA" id="ARBA00022729"/>
    </source>
</evidence>
<protein>
    <submittedName>
        <fullName evidence="6">Protein G7c</fullName>
    </submittedName>
</protein>
<dbReference type="InterPro" id="IPR056862">
    <property type="entry name" value="VWA7_N"/>
</dbReference>
<organism evidence="6">
    <name type="scientific">Magallana gigas</name>
    <name type="common">Pacific oyster</name>
    <name type="synonym">Crassostrea gigas</name>
    <dbReference type="NCBI Taxonomy" id="29159"/>
    <lineage>
        <taxon>Eukaryota</taxon>
        <taxon>Metazoa</taxon>
        <taxon>Spiralia</taxon>
        <taxon>Lophotrochozoa</taxon>
        <taxon>Mollusca</taxon>
        <taxon>Bivalvia</taxon>
        <taxon>Autobranchia</taxon>
        <taxon>Pteriomorphia</taxon>
        <taxon>Ostreida</taxon>
        <taxon>Ostreoidea</taxon>
        <taxon>Ostreidae</taxon>
        <taxon>Magallana</taxon>
    </lineage>
</organism>
<evidence type="ECO:0000256" key="2">
    <source>
        <dbReference type="ARBA" id="ARBA00022525"/>
    </source>
</evidence>